<gene>
    <name evidence="1" type="ORF">SAMN05192549_12614</name>
</gene>
<protein>
    <submittedName>
        <fullName evidence="1">Uncharacterized protein</fullName>
    </submittedName>
</protein>
<sequence>MSVVRANAVSTDEEKGSCPMQINGQKQCQYIEVGVAGVESITPVMVGLPAAFQADGIAGRDFFEKIRLIYDGNTGVVLLQNAVENANAP</sequence>
<name>A0A1M7REN3_9BURK</name>
<dbReference type="AlphaFoldDB" id="A0A1M7REN3"/>
<evidence type="ECO:0000313" key="2">
    <source>
        <dbReference type="Proteomes" id="UP000184339"/>
    </source>
</evidence>
<organism evidence="1 2">
    <name type="scientific">Duganella sacchari</name>
    <dbReference type="NCBI Taxonomy" id="551987"/>
    <lineage>
        <taxon>Bacteria</taxon>
        <taxon>Pseudomonadati</taxon>
        <taxon>Pseudomonadota</taxon>
        <taxon>Betaproteobacteria</taxon>
        <taxon>Burkholderiales</taxon>
        <taxon>Oxalobacteraceae</taxon>
        <taxon>Telluria group</taxon>
        <taxon>Duganella</taxon>
    </lineage>
</organism>
<accession>A0A1M7REN3</accession>
<proteinExistence type="predicted"/>
<dbReference type="Proteomes" id="UP000184339">
    <property type="component" value="Unassembled WGS sequence"/>
</dbReference>
<reference evidence="2" key="1">
    <citation type="submission" date="2016-11" db="EMBL/GenBank/DDBJ databases">
        <authorList>
            <person name="Varghese N."/>
            <person name="Submissions S."/>
        </authorList>
    </citation>
    <scope>NUCLEOTIDE SEQUENCE [LARGE SCALE GENOMIC DNA]</scope>
    <source>
        <strain evidence="2">Sac-22</strain>
    </source>
</reference>
<dbReference type="EMBL" id="FRCX01000026">
    <property type="protein sequence ID" value="SHN44777.1"/>
    <property type="molecule type" value="Genomic_DNA"/>
</dbReference>
<keyword evidence="2" id="KW-1185">Reference proteome</keyword>
<evidence type="ECO:0000313" key="1">
    <source>
        <dbReference type="EMBL" id="SHN44777.1"/>
    </source>
</evidence>